<dbReference type="AlphaFoldDB" id="A0A6L2MWR8"/>
<dbReference type="GO" id="GO:0004519">
    <property type="term" value="F:endonuclease activity"/>
    <property type="evidence" value="ECO:0007669"/>
    <property type="project" value="UniProtKB-KW"/>
</dbReference>
<feature type="compositionally biased region" description="Basic and acidic residues" evidence="7">
    <location>
        <begin position="12"/>
        <end position="40"/>
    </location>
</feature>
<dbReference type="GO" id="GO:0003964">
    <property type="term" value="F:RNA-directed DNA polymerase activity"/>
    <property type="evidence" value="ECO:0007669"/>
    <property type="project" value="UniProtKB-KW"/>
</dbReference>
<dbReference type="Gene3D" id="3.10.20.370">
    <property type="match status" value="1"/>
</dbReference>
<dbReference type="Pfam" id="PF17917">
    <property type="entry name" value="RT_RNaseH"/>
    <property type="match status" value="1"/>
</dbReference>
<dbReference type="InterPro" id="IPR041373">
    <property type="entry name" value="RT_RNaseH"/>
</dbReference>
<dbReference type="GO" id="GO:0016787">
    <property type="term" value="F:hydrolase activity"/>
    <property type="evidence" value="ECO:0007669"/>
    <property type="project" value="UniProtKB-KW"/>
</dbReference>
<organism evidence="9">
    <name type="scientific">Tanacetum cinerariifolium</name>
    <name type="common">Dalmatian daisy</name>
    <name type="synonym">Chrysanthemum cinerariifolium</name>
    <dbReference type="NCBI Taxonomy" id="118510"/>
    <lineage>
        <taxon>Eukaryota</taxon>
        <taxon>Viridiplantae</taxon>
        <taxon>Streptophyta</taxon>
        <taxon>Embryophyta</taxon>
        <taxon>Tracheophyta</taxon>
        <taxon>Spermatophyta</taxon>
        <taxon>Magnoliopsida</taxon>
        <taxon>eudicotyledons</taxon>
        <taxon>Gunneridae</taxon>
        <taxon>Pentapetalae</taxon>
        <taxon>asterids</taxon>
        <taxon>campanulids</taxon>
        <taxon>Asterales</taxon>
        <taxon>Asteraceae</taxon>
        <taxon>Asteroideae</taxon>
        <taxon>Anthemideae</taxon>
        <taxon>Anthemidinae</taxon>
        <taxon>Tanacetum</taxon>
    </lineage>
</organism>
<keyword evidence="6 9" id="KW-0695">RNA-directed DNA polymerase</keyword>
<accession>A0A6L2MWR8</accession>
<gene>
    <name evidence="9" type="ORF">Tci_050399</name>
</gene>
<proteinExistence type="predicted"/>
<feature type="domain" description="Reverse transcriptase RNase H-like" evidence="8">
    <location>
        <begin position="332"/>
        <end position="416"/>
    </location>
</feature>
<dbReference type="SUPFAM" id="SSF56672">
    <property type="entry name" value="DNA/RNA polymerases"/>
    <property type="match status" value="1"/>
</dbReference>
<reference evidence="9" key="1">
    <citation type="journal article" date="2019" name="Sci. Rep.">
        <title>Draft genome of Tanacetum cinerariifolium, the natural source of mosquito coil.</title>
        <authorList>
            <person name="Yamashiro T."/>
            <person name="Shiraishi A."/>
            <person name="Satake H."/>
            <person name="Nakayama K."/>
        </authorList>
    </citation>
    <scope>NUCLEOTIDE SEQUENCE</scope>
</reference>
<name>A0A6L2MWR8_TANCI</name>
<protein>
    <submittedName>
        <fullName evidence="9">Reverse transcriptase domain-containing protein</fullName>
    </submittedName>
</protein>
<feature type="region of interest" description="Disordered" evidence="7">
    <location>
        <begin position="155"/>
        <end position="174"/>
    </location>
</feature>
<keyword evidence="2" id="KW-0548">Nucleotidyltransferase</keyword>
<dbReference type="EMBL" id="BKCJ010007669">
    <property type="protein sequence ID" value="GEU78421.1"/>
    <property type="molecule type" value="Genomic_DNA"/>
</dbReference>
<dbReference type="PANTHER" id="PTHR34072:SF57">
    <property type="entry name" value="RNA-DIRECTED DNA POLYMERASE"/>
    <property type="match status" value="1"/>
</dbReference>
<dbReference type="PANTHER" id="PTHR34072">
    <property type="entry name" value="ENZYMATIC POLYPROTEIN-RELATED"/>
    <property type="match status" value="1"/>
</dbReference>
<evidence type="ECO:0000256" key="5">
    <source>
        <dbReference type="ARBA" id="ARBA00022801"/>
    </source>
</evidence>
<sequence>MTNLSKTRQNGKRGEAQKNLKQLQLKEEEKPKQTQKESRADPTLLNDFEMATEGNDDPPVPDLRTMEELCQPSLNGRELKAEMAKINKNLMRVLQVNQQVKAVTPNYETCDGPHSFNDCPATIGQTQNVYATKAYQGGNTVTNPKEELKGITTRSGTAYQGPTIPTTSSSLPQVVERETETETPTLNSKPVVAPIIEPVVAPIIELIVAPGDILLLEVFLNDDPSLPPPNQGNYFPQVRKELKICEAKTDKSSIDEPLEVELKDLPSHLEYTSLEVDDKLPVIIAKDLDKSHFMVKEGIVLSHKISKNGIEGDKAKVEMIAKLPHPTTIKVAVLGKRQEKHFRPIHYASKIMTEAESNYTTAEKEMLAMVYAFEKFRSYLIMNQIIVYTDHSALKYLFAKKDSKARLLRWVLLLQELTLKGISLSREYRPNRTKFFKDVKHYFWDDPFLFKICADQVIRRCVHGQEAIEILKAYHYGPTEGHHGPNYTAKKLSTTYRNGLKQKRSPPMTLELFANSLNLSLPDLELPVPSLVIEERTSVMTSLQRKVQLNELHNQAYENSLIYKEKTKRLHDSKIKDCVFNVGDRVLLFNSRLKIFSRKMKTRWSGPFTITHVFPYGAVELSQTDGPNFKVNGHRLKLYFGEDMPKMVVPDL</sequence>
<dbReference type="InterPro" id="IPR043502">
    <property type="entry name" value="DNA/RNA_pol_sf"/>
</dbReference>
<feature type="compositionally biased region" description="Polar residues" evidence="7">
    <location>
        <begin position="155"/>
        <end position="172"/>
    </location>
</feature>
<keyword evidence="4" id="KW-0255">Endonuclease</keyword>
<keyword evidence="5" id="KW-0378">Hydrolase</keyword>
<dbReference type="CDD" id="cd09274">
    <property type="entry name" value="RNase_HI_RT_Ty3"/>
    <property type="match status" value="1"/>
</dbReference>
<evidence type="ECO:0000256" key="4">
    <source>
        <dbReference type="ARBA" id="ARBA00022759"/>
    </source>
</evidence>
<evidence type="ECO:0000256" key="2">
    <source>
        <dbReference type="ARBA" id="ARBA00022695"/>
    </source>
</evidence>
<evidence type="ECO:0000313" key="9">
    <source>
        <dbReference type="EMBL" id="GEU78421.1"/>
    </source>
</evidence>
<comment type="caution">
    <text evidence="9">The sequence shown here is derived from an EMBL/GenBank/DDBJ whole genome shotgun (WGS) entry which is preliminary data.</text>
</comment>
<keyword evidence="3" id="KW-0540">Nuclease</keyword>
<evidence type="ECO:0000259" key="8">
    <source>
        <dbReference type="Pfam" id="PF17917"/>
    </source>
</evidence>
<evidence type="ECO:0000256" key="7">
    <source>
        <dbReference type="SAM" id="MobiDB-lite"/>
    </source>
</evidence>
<evidence type="ECO:0000256" key="3">
    <source>
        <dbReference type="ARBA" id="ARBA00022722"/>
    </source>
</evidence>
<feature type="region of interest" description="Disordered" evidence="7">
    <location>
        <begin position="1"/>
        <end position="63"/>
    </location>
</feature>
<keyword evidence="1" id="KW-0808">Transferase</keyword>
<evidence type="ECO:0000256" key="6">
    <source>
        <dbReference type="ARBA" id="ARBA00022918"/>
    </source>
</evidence>
<evidence type="ECO:0000256" key="1">
    <source>
        <dbReference type="ARBA" id="ARBA00022679"/>
    </source>
</evidence>